<dbReference type="SMART" id="SM00702">
    <property type="entry name" value="P4Hc"/>
    <property type="match status" value="1"/>
</dbReference>
<protein>
    <recommendedName>
        <fullName evidence="8">Prolyl 4-hydroxylase alpha subunit domain-containing protein</fullName>
    </recommendedName>
</protein>
<keyword evidence="6" id="KW-0408">Iron</keyword>
<dbReference type="AlphaFoldDB" id="A0A815K092"/>
<dbReference type="Pfam" id="PF13640">
    <property type="entry name" value="2OG-FeII_Oxy_3"/>
    <property type="match status" value="1"/>
</dbReference>
<dbReference type="PANTHER" id="PTHR10869">
    <property type="entry name" value="PROLYL 4-HYDROXYLASE ALPHA SUBUNIT"/>
    <property type="match status" value="1"/>
</dbReference>
<reference evidence="10" key="1">
    <citation type="submission" date="2021-02" db="EMBL/GenBank/DDBJ databases">
        <authorList>
            <person name="Nowell W R."/>
        </authorList>
    </citation>
    <scope>NUCLEOTIDE SEQUENCE</scope>
</reference>
<keyword evidence="2" id="KW-0479">Metal-binding</keyword>
<dbReference type="InterPro" id="IPR006620">
    <property type="entry name" value="Pro_4_hyd_alph"/>
</dbReference>
<gene>
    <name evidence="10" type="ORF">EDS130_LOCUS35131</name>
    <name evidence="9" type="ORF">XAT740_LOCUS32374</name>
</gene>
<evidence type="ECO:0000313" key="10">
    <source>
        <dbReference type="EMBL" id="CAF1384702.1"/>
    </source>
</evidence>
<accession>A0A815K092</accession>
<dbReference type="GO" id="GO:0004656">
    <property type="term" value="F:procollagen-proline 4-dioxygenase activity"/>
    <property type="evidence" value="ECO:0007669"/>
    <property type="project" value="TreeGrafter"/>
</dbReference>
<proteinExistence type="predicted"/>
<evidence type="ECO:0000313" key="9">
    <source>
        <dbReference type="EMBL" id="CAF1367860.1"/>
    </source>
</evidence>
<dbReference type="EMBL" id="CAJNOJ010000304">
    <property type="protein sequence ID" value="CAF1384702.1"/>
    <property type="molecule type" value="Genomic_DNA"/>
</dbReference>
<dbReference type="Proteomes" id="UP000663828">
    <property type="component" value="Unassembled WGS sequence"/>
</dbReference>
<comment type="caution">
    <text evidence="10">The sequence shown here is derived from an EMBL/GenBank/DDBJ whole genome shotgun (WGS) entry which is preliminary data.</text>
</comment>
<feature type="signal peptide" evidence="7">
    <location>
        <begin position="1"/>
        <end position="19"/>
    </location>
</feature>
<dbReference type="Gene3D" id="2.60.120.620">
    <property type="entry name" value="q2cbj1_9rhob like domain"/>
    <property type="match status" value="1"/>
</dbReference>
<keyword evidence="7" id="KW-0732">Signal</keyword>
<dbReference type="PANTHER" id="PTHR10869:SF242">
    <property type="entry name" value="PROLYL 4-HYDROXYLASE ALPHA SUBUNIT DOMAIN-CONTAINING PROTEIN"/>
    <property type="match status" value="1"/>
</dbReference>
<keyword evidence="4" id="KW-0223">Dioxygenase</keyword>
<feature type="domain" description="Prolyl 4-hydroxylase alpha subunit" evidence="8">
    <location>
        <begin position="90"/>
        <end position="294"/>
    </location>
</feature>
<name>A0A815K092_ADIRI</name>
<evidence type="ECO:0000256" key="4">
    <source>
        <dbReference type="ARBA" id="ARBA00022964"/>
    </source>
</evidence>
<dbReference type="InterPro" id="IPR045054">
    <property type="entry name" value="P4HA-like"/>
</dbReference>
<dbReference type="InterPro" id="IPR044862">
    <property type="entry name" value="Pro_4_hyd_alph_FE2OG_OXY"/>
</dbReference>
<dbReference type="EMBL" id="CAJNOR010003014">
    <property type="protein sequence ID" value="CAF1367860.1"/>
    <property type="molecule type" value="Genomic_DNA"/>
</dbReference>
<comment type="cofactor">
    <cofactor evidence="1">
        <name>L-ascorbate</name>
        <dbReference type="ChEBI" id="CHEBI:38290"/>
    </cofactor>
</comment>
<organism evidence="10 12">
    <name type="scientific">Adineta ricciae</name>
    <name type="common">Rotifer</name>
    <dbReference type="NCBI Taxonomy" id="249248"/>
    <lineage>
        <taxon>Eukaryota</taxon>
        <taxon>Metazoa</taxon>
        <taxon>Spiralia</taxon>
        <taxon>Gnathifera</taxon>
        <taxon>Rotifera</taxon>
        <taxon>Eurotatoria</taxon>
        <taxon>Bdelloidea</taxon>
        <taxon>Adinetida</taxon>
        <taxon>Adinetidae</taxon>
        <taxon>Adineta</taxon>
    </lineage>
</organism>
<dbReference type="GO" id="GO:0005506">
    <property type="term" value="F:iron ion binding"/>
    <property type="evidence" value="ECO:0007669"/>
    <property type="project" value="InterPro"/>
</dbReference>
<dbReference type="GO" id="GO:0005783">
    <property type="term" value="C:endoplasmic reticulum"/>
    <property type="evidence" value="ECO:0007669"/>
    <property type="project" value="TreeGrafter"/>
</dbReference>
<evidence type="ECO:0000313" key="11">
    <source>
        <dbReference type="Proteomes" id="UP000663828"/>
    </source>
</evidence>
<evidence type="ECO:0000256" key="6">
    <source>
        <dbReference type="ARBA" id="ARBA00023004"/>
    </source>
</evidence>
<evidence type="ECO:0000256" key="7">
    <source>
        <dbReference type="SAM" id="SignalP"/>
    </source>
</evidence>
<dbReference type="GO" id="GO:0031418">
    <property type="term" value="F:L-ascorbic acid binding"/>
    <property type="evidence" value="ECO:0007669"/>
    <property type="project" value="UniProtKB-KW"/>
</dbReference>
<keyword evidence="5" id="KW-0560">Oxidoreductase</keyword>
<keyword evidence="11" id="KW-1185">Reference proteome</keyword>
<dbReference type="Proteomes" id="UP000663852">
    <property type="component" value="Unassembled WGS sequence"/>
</dbReference>
<keyword evidence="3" id="KW-0847">Vitamin C</keyword>
<sequence length="300" mass="35437">MRYIPVLLVFCAVLNIYQCRYSLLQLTDTCLNTFIWFLTDFHRYIQQLKELPKPISTYDPSNMHFNYNLSEYQRECPEHRYNIEIISRRPLIIYIKNFLTPNEMQYLLKLADPHFQYSKVINNDGSPAVDDNSRVSSTAFLQRSQSPILECIEKRFAAFQGNINPLQIEPLQVVKYQSNQFFNPHFDWFTDENNLNKGGQRITTFFTYLSANCTKGETEFIEVKYNHTLHSRFCQFLMCDDEAEQYGLRFRPIPGNSIFWFNVDENENNDRLTLHAGRPPSENGLKFGLNTWTRQAIFHG</sequence>
<evidence type="ECO:0000256" key="3">
    <source>
        <dbReference type="ARBA" id="ARBA00022896"/>
    </source>
</evidence>
<evidence type="ECO:0000259" key="8">
    <source>
        <dbReference type="SMART" id="SM00702"/>
    </source>
</evidence>
<feature type="chain" id="PRO_5035606174" description="Prolyl 4-hydroxylase alpha subunit domain-containing protein" evidence="7">
    <location>
        <begin position="20"/>
        <end position="300"/>
    </location>
</feature>
<evidence type="ECO:0000256" key="1">
    <source>
        <dbReference type="ARBA" id="ARBA00001961"/>
    </source>
</evidence>
<evidence type="ECO:0000313" key="12">
    <source>
        <dbReference type="Proteomes" id="UP000663852"/>
    </source>
</evidence>
<dbReference type="OrthoDB" id="420380at2759"/>
<evidence type="ECO:0000256" key="5">
    <source>
        <dbReference type="ARBA" id="ARBA00023002"/>
    </source>
</evidence>
<evidence type="ECO:0000256" key="2">
    <source>
        <dbReference type="ARBA" id="ARBA00022723"/>
    </source>
</evidence>